<name>A0ABR4B9P1_9LECA</name>
<accession>A0ABR4B9P1</accession>
<reference evidence="1 2" key="1">
    <citation type="submission" date="2024-09" db="EMBL/GenBank/DDBJ databases">
        <title>Rethinking Asexuality: The Enigmatic Case of Functional Sexual Genes in Lepraria (Stereocaulaceae).</title>
        <authorList>
            <person name="Doellman M."/>
            <person name="Sun Y."/>
            <person name="Barcenas-Pena A."/>
            <person name="Lumbsch H.T."/>
            <person name="Grewe F."/>
        </authorList>
    </citation>
    <scope>NUCLEOTIDE SEQUENCE [LARGE SCALE GENOMIC DNA]</scope>
    <source>
        <strain evidence="1 2">Grewe 0041</strain>
    </source>
</reference>
<proteinExistence type="predicted"/>
<protein>
    <submittedName>
        <fullName evidence="1">Uncharacterized protein</fullName>
    </submittedName>
</protein>
<dbReference type="Proteomes" id="UP001590951">
    <property type="component" value="Unassembled WGS sequence"/>
</dbReference>
<gene>
    <name evidence="1" type="ORF">ABVK25_004885</name>
</gene>
<comment type="caution">
    <text evidence="1">The sequence shown here is derived from an EMBL/GenBank/DDBJ whole genome shotgun (WGS) entry which is preliminary data.</text>
</comment>
<organism evidence="1 2">
    <name type="scientific">Lepraria finkii</name>
    <dbReference type="NCBI Taxonomy" id="1340010"/>
    <lineage>
        <taxon>Eukaryota</taxon>
        <taxon>Fungi</taxon>
        <taxon>Dikarya</taxon>
        <taxon>Ascomycota</taxon>
        <taxon>Pezizomycotina</taxon>
        <taxon>Lecanoromycetes</taxon>
        <taxon>OSLEUM clade</taxon>
        <taxon>Lecanoromycetidae</taxon>
        <taxon>Lecanorales</taxon>
        <taxon>Lecanorineae</taxon>
        <taxon>Stereocaulaceae</taxon>
        <taxon>Lepraria</taxon>
    </lineage>
</organism>
<keyword evidence="2" id="KW-1185">Reference proteome</keyword>
<evidence type="ECO:0000313" key="1">
    <source>
        <dbReference type="EMBL" id="KAL2054583.1"/>
    </source>
</evidence>
<sequence>MEHQFYVRESATTLLNEFVEEVFERPSVLNYGSLPLLGNDDMGFFKSRKVFEVGGKVFFAVTEVCPEQVAL</sequence>
<dbReference type="EMBL" id="JBHFEH010000014">
    <property type="protein sequence ID" value="KAL2054583.1"/>
    <property type="molecule type" value="Genomic_DNA"/>
</dbReference>
<evidence type="ECO:0000313" key="2">
    <source>
        <dbReference type="Proteomes" id="UP001590951"/>
    </source>
</evidence>